<dbReference type="EMBL" id="JAHUZE010000001">
    <property type="protein sequence ID" value="MBV7377823.1"/>
    <property type="molecule type" value="Genomic_DNA"/>
</dbReference>
<name>A0ABS6SZ77_9RHOB</name>
<dbReference type="PANTHER" id="PTHR21660">
    <property type="entry name" value="THIOESTERASE SUPERFAMILY MEMBER-RELATED"/>
    <property type="match status" value="1"/>
</dbReference>
<gene>
    <name evidence="3" type="ORF">KJP28_02720</name>
</gene>
<dbReference type="InterPro" id="IPR003736">
    <property type="entry name" value="PAAI_dom"/>
</dbReference>
<reference evidence="3 4" key="1">
    <citation type="submission" date="2021-05" db="EMBL/GenBank/DDBJ databases">
        <title>Culturable bacteria isolated from Daya Bay.</title>
        <authorList>
            <person name="Zheng W."/>
            <person name="Yu S."/>
            <person name="Huang Y."/>
        </authorList>
    </citation>
    <scope>NUCLEOTIDE SEQUENCE [LARGE SCALE GENOMIC DNA]</scope>
    <source>
        <strain evidence="3 4">DP4N28-5</strain>
    </source>
</reference>
<evidence type="ECO:0000313" key="4">
    <source>
        <dbReference type="Proteomes" id="UP000756530"/>
    </source>
</evidence>
<evidence type="ECO:0000256" key="1">
    <source>
        <dbReference type="ARBA" id="ARBA00022801"/>
    </source>
</evidence>
<proteinExistence type="predicted"/>
<keyword evidence="4" id="KW-1185">Reference proteome</keyword>
<comment type="caution">
    <text evidence="3">The sequence shown here is derived from an EMBL/GenBank/DDBJ whole genome shotgun (WGS) entry which is preliminary data.</text>
</comment>
<dbReference type="CDD" id="cd03443">
    <property type="entry name" value="PaaI_thioesterase"/>
    <property type="match status" value="1"/>
</dbReference>
<dbReference type="Pfam" id="PF03061">
    <property type="entry name" value="4HBT"/>
    <property type="match status" value="1"/>
</dbReference>
<evidence type="ECO:0000259" key="2">
    <source>
        <dbReference type="Pfam" id="PF03061"/>
    </source>
</evidence>
<dbReference type="InterPro" id="IPR039298">
    <property type="entry name" value="ACOT13"/>
</dbReference>
<dbReference type="NCBIfam" id="TIGR00369">
    <property type="entry name" value="unchar_dom_1"/>
    <property type="match status" value="1"/>
</dbReference>
<evidence type="ECO:0000313" key="3">
    <source>
        <dbReference type="EMBL" id="MBV7377823.1"/>
    </source>
</evidence>
<dbReference type="PANTHER" id="PTHR21660:SF1">
    <property type="entry name" value="ACYL-COENZYME A THIOESTERASE 13"/>
    <property type="match status" value="1"/>
</dbReference>
<dbReference type="InterPro" id="IPR006683">
    <property type="entry name" value="Thioestr_dom"/>
</dbReference>
<accession>A0ABS6SZ77</accession>
<protein>
    <submittedName>
        <fullName evidence="3">PaaI family thioesterase</fullName>
    </submittedName>
</protein>
<feature type="domain" description="Thioesterase" evidence="2">
    <location>
        <begin position="73"/>
        <end position="151"/>
    </location>
</feature>
<dbReference type="Proteomes" id="UP000756530">
    <property type="component" value="Unassembled WGS sequence"/>
</dbReference>
<organism evidence="3 4">
    <name type="scientific">Maritimibacter dapengensis</name>
    <dbReference type="NCBI Taxonomy" id="2836868"/>
    <lineage>
        <taxon>Bacteria</taxon>
        <taxon>Pseudomonadati</taxon>
        <taxon>Pseudomonadota</taxon>
        <taxon>Alphaproteobacteria</taxon>
        <taxon>Rhodobacterales</taxon>
        <taxon>Roseobacteraceae</taxon>
        <taxon>Maritimibacter</taxon>
    </lineage>
</organism>
<keyword evidence="1" id="KW-0378">Hydrolase</keyword>
<dbReference type="RefSeq" id="WP_218390692.1">
    <property type="nucleotide sequence ID" value="NZ_JAHUZE010000001.1"/>
</dbReference>
<sequence>MFDTVPRPEFFVGPADFAILSGRTGREAMQGILDGEIPAPSMARTMNAWLHEVGDGQVEFRGEPGEEHMNPLGTVHGGWAMSLLDSVLGCAVHTTCAAGEGFVSMDTSVKFVRPILPSMGQVRAIATVQTRGRRIANAEGRIESRDGKVVALGTSTCFIQPIPG</sequence>